<feature type="compositionally biased region" description="Polar residues" evidence="1">
    <location>
        <begin position="134"/>
        <end position="146"/>
    </location>
</feature>
<keyword evidence="3" id="KW-1185">Reference proteome</keyword>
<feature type="compositionally biased region" description="Basic and acidic residues" evidence="1">
    <location>
        <begin position="168"/>
        <end position="179"/>
    </location>
</feature>
<dbReference type="Proteomes" id="UP000298030">
    <property type="component" value="Unassembled WGS sequence"/>
</dbReference>
<feature type="region of interest" description="Disordered" evidence="1">
    <location>
        <begin position="116"/>
        <end position="193"/>
    </location>
</feature>
<dbReference type="OrthoDB" id="2685617at2759"/>
<organism evidence="2 3">
    <name type="scientific">Coprinellus micaceus</name>
    <name type="common">Glistening ink-cap mushroom</name>
    <name type="synonym">Coprinus micaceus</name>
    <dbReference type="NCBI Taxonomy" id="71717"/>
    <lineage>
        <taxon>Eukaryota</taxon>
        <taxon>Fungi</taxon>
        <taxon>Dikarya</taxon>
        <taxon>Basidiomycota</taxon>
        <taxon>Agaricomycotina</taxon>
        <taxon>Agaricomycetes</taxon>
        <taxon>Agaricomycetidae</taxon>
        <taxon>Agaricales</taxon>
        <taxon>Agaricineae</taxon>
        <taxon>Psathyrellaceae</taxon>
        <taxon>Coprinellus</taxon>
    </lineage>
</organism>
<sequence length="193" mass="20515">MEPTPRFRQSLPYVLLPVSQSLSALHSARARRLSPSSSTDPSICAACGTHLHAGTSQSRLARRSKSKGSRVLQTTCLLCDHAQTVPLELYSSAKPPALHIPPAEPYAGPNIPSKAGSMQLPTTLPTSCKDGPRDTTSASLPQTNRSGAAASKMARPKKKAGLHAMLARNREQEEQRAKNQADQGGLSAFLNGL</sequence>
<dbReference type="EMBL" id="QPFP01000007">
    <property type="protein sequence ID" value="TEB35700.1"/>
    <property type="molecule type" value="Genomic_DNA"/>
</dbReference>
<comment type="caution">
    <text evidence="2">The sequence shown here is derived from an EMBL/GenBank/DDBJ whole genome shotgun (WGS) entry which is preliminary data.</text>
</comment>
<protein>
    <submittedName>
        <fullName evidence="2">Uncharacterized protein</fullName>
    </submittedName>
</protein>
<reference evidence="2 3" key="1">
    <citation type="journal article" date="2019" name="Nat. Ecol. Evol.">
        <title>Megaphylogeny resolves global patterns of mushroom evolution.</title>
        <authorList>
            <person name="Varga T."/>
            <person name="Krizsan K."/>
            <person name="Foldi C."/>
            <person name="Dima B."/>
            <person name="Sanchez-Garcia M."/>
            <person name="Sanchez-Ramirez S."/>
            <person name="Szollosi G.J."/>
            <person name="Szarkandi J.G."/>
            <person name="Papp V."/>
            <person name="Albert L."/>
            <person name="Andreopoulos W."/>
            <person name="Angelini C."/>
            <person name="Antonin V."/>
            <person name="Barry K.W."/>
            <person name="Bougher N.L."/>
            <person name="Buchanan P."/>
            <person name="Buyck B."/>
            <person name="Bense V."/>
            <person name="Catcheside P."/>
            <person name="Chovatia M."/>
            <person name="Cooper J."/>
            <person name="Damon W."/>
            <person name="Desjardin D."/>
            <person name="Finy P."/>
            <person name="Geml J."/>
            <person name="Haridas S."/>
            <person name="Hughes K."/>
            <person name="Justo A."/>
            <person name="Karasinski D."/>
            <person name="Kautmanova I."/>
            <person name="Kiss B."/>
            <person name="Kocsube S."/>
            <person name="Kotiranta H."/>
            <person name="LaButti K.M."/>
            <person name="Lechner B.E."/>
            <person name="Liimatainen K."/>
            <person name="Lipzen A."/>
            <person name="Lukacs Z."/>
            <person name="Mihaltcheva S."/>
            <person name="Morgado L.N."/>
            <person name="Niskanen T."/>
            <person name="Noordeloos M.E."/>
            <person name="Ohm R.A."/>
            <person name="Ortiz-Santana B."/>
            <person name="Ovrebo C."/>
            <person name="Racz N."/>
            <person name="Riley R."/>
            <person name="Savchenko A."/>
            <person name="Shiryaev A."/>
            <person name="Soop K."/>
            <person name="Spirin V."/>
            <person name="Szebenyi C."/>
            <person name="Tomsovsky M."/>
            <person name="Tulloss R.E."/>
            <person name="Uehling J."/>
            <person name="Grigoriev I.V."/>
            <person name="Vagvolgyi C."/>
            <person name="Papp T."/>
            <person name="Martin F.M."/>
            <person name="Miettinen O."/>
            <person name="Hibbett D.S."/>
            <person name="Nagy L.G."/>
        </authorList>
    </citation>
    <scope>NUCLEOTIDE SEQUENCE [LARGE SCALE GENOMIC DNA]</scope>
    <source>
        <strain evidence="2 3">FP101781</strain>
    </source>
</reference>
<accession>A0A4Y7TND9</accession>
<gene>
    <name evidence="2" type="ORF">FA13DRAFT_1728550</name>
</gene>
<proteinExistence type="predicted"/>
<evidence type="ECO:0000256" key="1">
    <source>
        <dbReference type="SAM" id="MobiDB-lite"/>
    </source>
</evidence>
<name>A0A4Y7TND9_COPMI</name>
<dbReference type="AlphaFoldDB" id="A0A4Y7TND9"/>
<evidence type="ECO:0000313" key="2">
    <source>
        <dbReference type="EMBL" id="TEB35700.1"/>
    </source>
</evidence>
<evidence type="ECO:0000313" key="3">
    <source>
        <dbReference type="Proteomes" id="UP000298030"/>
    </source>
</evidence>